<dbReference type="EMBL" id="JAUHLI010000022">
    <property type="protein sequence ID" value="MEE2003110.1"/>
    <property type="molecule type" value="Genomic_DNA"/>
</dbReference>
<keyword evidence="1" id="KW-0812">Transmembrane</keyword>
<evidence type="ECO:0000256" key="1">
    <source>
        <dbReference type="SAM" id="Phobius"/>
    </source>
</evidence>
<dbReference type="Proteomes" id="UP001336314">
    <property type="component" value="Unassembled WGS sequence"/>
</dbReference>
<evidence type="ECO:0000313" key="2">
    <source>
        <dbReference type="EMBL" id="MEE2003110.1"/>
    </source>
</evidence>
<gene>
    <name evidence="2" type="ORF">QWY20_16745</name>
</gene>
<accession>A0ABU7JB53</accession>
<feature type="transmembrane region" description="Helical" evidence="1">
    <location>
        <begin position="36"/>
        <end position="55"/>
    </location>
</feature>
<reference evidence="2 3" key="1">
    <citation type="submission" date="2023-07" db="EMBL/GenBank/DDBJ databases">
        <title>Alkalimonas sp., MEB108 novel, alkaliphilic bacterium isolated from Lonar Lake, India.</title>
        <authorList>
            <person name="Joshi A."/>
            <person name="Thite S."/>
        </authorList>
    </citation>
    <scope>NUCLEOTIDE SEQUENCE [LARGE SCALE GENOMIC DNA]</scope>
    <source>
        <strain evidence="2 3">MEB108</strain>
    </source>
</reference>
<proteinExistence type="predicted"/>
<keyword evidence="1" id="KW-0472">Membrane</keyword>
<keyword evidence="1" id="KW-1133">Transmembrane helix</keyword>
<feature type="transmembrane region" description="Helical" evidence="1">
    <location>
        <begin position="100"/>
        <end position="122"/>
    </location>
</feature>
<protein>
    <submittedName>
        <fullName evidence="2">Uncharacterized protein</fullName>
    </submittedName>
</protein>
<dbReference type="RefSeq" id="WP_330130159.1">
    <property type="nucleotide sequence ID" value="NZ_JAUHLI010000022.1"/>
</dbReference>
<name>A0ABU7JB53_9GAMM</name>
<evidence type="ECO:0000313" key="3">
    <source>
        <dbReference type="Proteomes" id="UP001336314"/>
    </source>
</evidence>
<sequence>MLKKTALVLSIVYLVLTICANGYNFLMGIEELTTLLFLEWLLVIIILGASAVGCYAHVKCIQLGASWLWFMLALALAGLITFPALQLILNSKTTALAESIVTILVMAFFFAPIIISLSQYAFSFTKNSLKETT</sequence>
<keyword evidence="3" id="KW-1185">Reference proteome</keyword>
<feature type="transmembrane region" description="Helical" evidence="1">
    <location>
        <begin position="67"/>
        <end position="88"/>
    </location>
</feature>
<organism evidence="2 3">
    <name type="scientific">Alkalimonas cellulosilytica</name>
    <dbReference type="NCBI Taxonomy" id="3058395"/>
    <lineage>
        <taxon>Bacteria</taxon>
        <taxon>Pseudomonadati</taxon>
        <taxon>Pseudomonadota</taxon>
        <taxon>Gammaproteobacteria</taxon>
        <taxon>Alkalimonas</taxon>
    </lineage>
</organism>
<comment type="caution">
    <text evidence="2">The sequence shown here is derived from an EMBL/GenBank/DDBJ whole genome shotgun (WGS) entry which is preliminary data.</text>
</comment>